<proteinExistence type="predicted"/>
<dbReference type="Proteomes" id="UP001499978">
    <property type="component" value="Unassembled WGS sequence"/>
</dbReference>
<gene>
    <name evidence="3" type="ORF">GCM10010201_26550</name>
</gene>
<keyword evidence="2" id="KW-0812">Transmembrane</keyword>
<keyword evidence="2" id="KW-0472">Membrane</keyword>
<evidence type="ECO:0000256" key="1">
    <source>
        <dbReference type="SAM" id="MobiDB-lite"/>
    </source>
</evidence>
<name>A0ABN3NMW5_9ACTN</name>
<protein>
    <submittedName>
        <fullName evidence="3">Uncharacterized protein</fullName>
    </submittedName>
</protein>
<evidence type="ECO:0000256" key="2">
    <source>
        <dbReference type="SAM" id="Phobius"/>
    </source>
</evidence>
<keyword evidence="2" id="KW-1133">Transmembrane helix</keyword>
<evidence type="ECO:0000313" key="3">
    <source>
        <dbReference type="EMBL" id="GAA2526496.1"/>
    </source>
</evidence>
<feature type="transmembrane region" description="Helical" evidence="2">
    <location>
        <begin position="166"/>
        <end position="187"/>
    </location>
</feature>
<dbReference type="EMBL" id="BAAARY010000012">
    <property type="protein sequence ID" value="GAA2526496.1"/>
    <property type="molecule type" value="Genomic_DNA"/>
</dbReference>
<feature type="region of interest" description="Disordered" evidence="1">
    <location>
        <begin position="118"/>
        <end position="144"/>
    </location>
</feature>
<keyword evidence="4" id="KW-1185">Reference proteome</keyword>
<reference evidence="3 4" key="1">
    <citation type="journal article" date="2019" name="Int. J. Syst. Evol. Microbiol.">
        <title>The Global Catalogue of Microorganisms (GCM) 10K type strain sequencing project: providing services to taxonomists for standard genome sequencing and annotation.</title>
        <authorList>
            <consortium name="The Broad Institute Genomics Platform"/>
            <consortium name="The Broad Institute Genome Sequencing Center for Infectious Disease"/>
            <person name="Wu L."/>
            <person name="Ma J."/>
        </authorList>
    </citation>
    <scope>NUCLEOTIDE SEQUENCE [LARGE SCALE GENOMIC DNA]</scope>
    <source>
        <strain evidence="3 4">JCM 3367</strain>
    </source>
</reference>
<sequence>MARHQALDFSNCQRVRWQFTMAVPEQRLNLDDITVVRTENGTLVPMRQSQTSGAVRLTDQRVDDGQLCRGRNVTAVYTVRVPAARTTGTVSVSVEALDLTGQKLGAGSTNINVIAAGEAPRPTKPAPSPNTADDDAGAGAGAGDPIDANIGDGRLASGNLPDSIPVAWLAVGVLTMIFSAGWLITLYRRAR</sequence>
<organism evidence="3 4">
    <name type="scientific">Pilimelia columellifera subsp. columellifera</name>
    <dbReference type="NCBI Taxonomy" id="706583"/>
    <lineage>
        <taxon>Bacteria</taxon>
        <taxon>Bacillati</taxon>
        <taxon>Actinomycetota</taxon>
        <taxon>Actinomycetes</taxon>
        <taxon>Micromonosporales</taxon>
        <taxon>Micromonosporaceae</taxon>
        <taxon>Pilimelia</taxon>
    </lineage>
</organism>
<evidence type="ECO:0000313" key="4">
    <source>
        <dbReference type="Proteomes" id="UP001499978"/>
    </source>
</evidence>
<accession>A0ABN3NMW5</accession>
<comment type="caution">
    <text evidence="3">The sequence shown here is derived from an EMBL/GenBank/DDBJ whole genome shotgun (WGS) entry which is preliminary data.</text>
</comment>